<reference evidence="2" key="1">
    <citation type="journal article" date="2018" name="Nat. Microbiol.">
        <title>Leveraging single-cell genomics to expand the fungal tree of life.</title>
        <authorList>
            <person name="Ahrendt S.R."/>
            <person name="Quandt C.A."/>
            <person name="Ciobanu D."/>
            <person name="Clum A."/>
            <person name="Salamov A."/>
            <person name="Andreopoulos B."/>
            <person name="Cheng J.F."/>
            <person name="Woyke T."/>
            <person name="Pelin A."/>
            <person name="Henrissat B."/>
            <person name="Reynolds N.K."/>
            <person name="Benny G.L."/>
            <person name="Smith M.E."/>
            <person name="James T.Y."/>
            <person name="Grigoriev I.V."/>
        </authorList>
    </citation>
    <scope>NUCLEOTIDE SEQUENCE [LARGE SCALE GENOMIC DNA]</scope>
    <source>
        <strain evidence="2">Baker2002</strain>
    </source>
</reference>
<evidence type="ECO:0000313" key="1">
    <source>
        <dbReference type="EMBL" id="RKP32309.1"/>
    </source>
</evidence>
<dbReference type="Proteomes" id="UP000268321">
    <property type="component" value="Unassembled WGS sequence"/>
</dbReference>
<proteinExistence type="predicted"/>
<evidence type="ECO:0000313" key="2">
    <source>
        <dbReference type="Proteomes" id="UP000268321"/>
    </source>
</evidence>
<accession>A0A4V1J3J8</accession>
<organism evidence="1 2">
    <name type="scientific">Metschnikowia bicuspidata</name>
    <dbReference type="NCBI Taxonomy" id="27322"/>
    <lineage>
        <taxon>Eukaryota</taxon>
        <taxon>Fungi</taxon>
        <taxon>Dikarya</taxon>
        <taxon>Ascomycota</taxon>
        <taxon>Saccharomycotina</taxon>
        <taxon>Pichiomycetes</taxon>
        <taxon>Metschnikowiaceae</taxon>
        <taxon>Metschnikowia</taxon>
    </lineage>
</organism>
<protein>
    <submittedName>
        <fullName evidence="1">Ribosomal pre-60S maturation factor</fullName>
    </submittedName>
</protein>
<keyword evidence="2" id="KW-1185">Reference proteome</keyword>
<dbReference type="EMBL" id="ML004432">
    <property type="protein sequence ID" value="RKP32309.1"/>
    <property type="molecule type" value="Genomic_DNA"/>
</dbReference>
<dbReference type="OrthoDB" id="4086742at2759"/>
<gene>
    <name evidence="1" type="ORF">METBISCDRAFT_25826</name>
</gene>
<dbReference type="AlphaFoldDB" id="A0A4V1J3J8"/>
<name>A0A4V1J3J8_9ASCO</name>
<sequence length="159" mass="17350">MAFDHSFNKPNLQIRKASHASCLARKRAARAKMILPQGKYTPLAVRRSTDTQALAVLSGSTGASGPKLTRTVLSGKKARKIERTLRYAAQRKQQKLNAETAAEDGMDVDAEDIAKRQKKVKPETKLDKVKKALWTALENASSETLQATGEGTTLGIQAF</sequence>